<comment type="pathway">
    <text evidence="3">Glycolipid biosynthesis; lipid IV(A) biosynthesis; lipid IV(A) from (3R)-3-hydroxytetradecanoyl-[acyl-carrier-protein] and UDP-N-acetyl-alpha-D-glucosamine: step 2/6.</text>
</comment>
<evidence type="ECO:0000256" key="5">
    <source>
        <dbReference type="ARBA" id="ARBA00022516"/>
    </source>
</evidence>
<reference evidence="13" key="2">
    <citation type="journal article" date="2016" name="Int. J. Syst. Evol. Microbiol.">
        <title>Complete genome sequence and cell structure of Limnochorda pilosa, a Gram-negative spore-former within the phylum Firmicutes.</title>
        <authorList>
            <person name="Watanabe M."/>
            <person name="Kojima H."/>
            <person name="Fukui M."/>
        </authorList>
    </citation>
    <scope>NUCLEOTIDE SEQUENCE [LARGE SCALE GENOMIC DNA]</scope>
    <source>
        <strain evidence="13">HC45</strain>
    </source>
</reference>
<keyword evidence="13" id="KW-1185">Reference proteome</keyword>
<reference evidence="13" key="1">
    <citation type="submission" date="2015-07" db="EMBL/GenBank/DDBJ databases">
        <title>Complete genome sequence and phylogenetic analysis of Limnochorda pilosa.</title>
        <authorList>
            <person name="Watanabe M."/>
            <person name="Kojima H."/>
            <person name="Fukui M."/>
        </authorList>
    </citation>
    <scope>NUCLEOTIDE SEQUENCE [LARGE SCALE GENOMIC DNA]</scope>
    <source>
        <strain evidence="13">HC45</strain>
    </source>
</reference>
<keyword evidence="6" id="KW-0441">Lipid A biosynthesis</keyword>
<dbReference type="OrthoDB" id="9772788at2"/>
<evidence type="ECO:0000256" key="6">
    <source>
        <dbReference type="ARBA" id="ARBA00022556"/>
    </source>
</evidence>
<dbReference type="Pfam" id="PF03331">
    <property type="entry name" value="LpxC"/>
    <property type="match status" value="1"/>
</dbReference>
<dbReference type="UniPathway" id="UPA00359">
    <property type="reaction ID" value="UER00478"/>
</dbReference>
<dbReference type="Gene3D" id="3.30.1700.10">
    <property type="entry name" value="lpxc deacetylase, domain 2"/>
    <property type="match status" value="1"/>
</dbReference>
<dbReference type="EMBL" id="AP014924">
    <property type="protein sequence ID" value="BAS28894.1"/>
    <property type="molecule type" value="Genomic_DNA"/>
</dbReference>
<dbReference type="SUPFAM" id="SSF54211">
    <property type="entry name" value="Ribosomal protein S5 domain 2-like"/>
    <property type="match status" value="2"/>
</dbReference>
<evidence type="ECO:0000256" key="2">
    <source>
        <dbReference type="ARBA" id="ARBA00002923"/>
    </source>
</evidence>
<evidence type="ECO:0000313" key="13">
    <source>
        <dbReference type="Proteomes" id="UP000065807"/>
    </source>
</evidence>
<dbReference type="AlphaFoldDB" id="A0A0K2SPY0"/>
<dbReference type="InterPro" id="IPR011334">
    <property type="entry name" value="UDP-acyl_GlcNac_deAcase_C"/>
</dbReference>
<dbReference type="InterPro" id="IPR015870">
    <property type="entry name" value="UDP-acyl_N-AcGlcN_deAcase_N"/>
</dbReference>
<dbReference type="InterPro" id="IPR020568">
    <property type="entry name" value="Ribosomal_Su5_D2-typ_SF"/>
</dbReference>
<evidence type="ECO:0000256" key="1">
    <source>
        <dbReference type="ARBA" id="ARBA00001947"/>
    </source>
</evidence>
<evidence type="ECO:0000256" key="10">
    <source>
        <dbReference type="ARBA" id="ARBA00023098"/>
    </source>
</evidence>
<organism evidence="12 13">
    <name type="scientific">Limnochorda pilosa</name>
    <dbReference type="NCBI Taxonomy" id="1555112"/>
    <lineage>
        <taxon>Bacteria</taxon>
        <taxon>Bacillati</taxon>
        <taxon>Bacillota</taxon>
        <taxon>Limnochordia</taxon>
        <taxon>Limnochordales</taxon>
        <taxon>Limnochordaceae</taxon>
        <taxon>Limnochorda</taxon>
    </lineage>
</organism>
<keyword evidence="9" id="KW-0862">Zinc</keyword>
<name>A0A0K2SPY0_LIMPI</name>
<dbReference type="PANTHER" id="PTHR33694:SF1">
    <property type="entry name" value="UDP-3-O-ACYL-N-ACETYLGLUCOSAMINE DEACETYLASE 1, MITOCHONDRIAL-RELATED"/>
    <property type="match status" value="1"/>
</dbReference>
<keyword evidence="7" id="KW-0479">Metal-binding</keyword>
<dbReference type="GO" id="GO:0046872">
    <property type="term" value="F:metal ion binding"/>
    <property type="evidence" value="ECO:0007669"/>
    <property type="project" value="UniProtKB-KW"/>
</dbReference>
<dbReference type="PANTHER" id="PTHR33694">
    <property type="entry name" value="UDP-3-O-ACYL-N-ACETYLGLUCOSAMINE DEACETYLASE 1, MITOCHONDRIAL-RELATED"/>
    <property type="match status" value="1"/>
</dbReference>
<dbReference type="STRING" id="1555112.LIP_3065"/>
<dbReference type="EC" id="3.5.1.108" evidence="4"/>
<evidence type="ECO:0000256" key="7">
    <source>
        <dbReference type="ARBA" id="ARBA00022723"/>
    </source>
</evidence>
<evidence type="ECO:0000256" key="11">
    <source>
        <dbReference type="ARBA" id="ARBA00024535"/>
    </source>
</evidence>
<evidence type="ECO:0000256" key="9">
    <source>
        <dbReference type="ARBA" id="ARBA00022833"/>
    </source>
</evidence>
<dbReference type="GO" id="GO:0016020">
    <property type="term" value="C:membrane"/>
    <property type="evidence" value="ECO:0007669"/>
    <property type="project" value="GOC"/>
</dbReference>
<comment type="cofactor">
    <cofactor evidence="1">
        <name>Zn(2+)</name>
        <dbReference type="ChEBI" id="CHEBI:29105"/>
    </cofactor>
</comment>
<dbReference type="GO" id="GO:0103117">
    <property type="term" value="F:UDP-3-O-acyl-N-acetylglucosamine deacetylase activity"/>
    <property type="evidence" value="ECO:0007669"/>
    <property type="project" value="UniProtKB-EC"/>
</dbReference>
<evidence type="ECO:0000256" key="4">
    <source>
        <dbReference type="ARBA" id="ARBA00012745"/>
    </source>
</evidence>
<keyword evidence="10" id="KW-0443">Lipid metabolism</keyword>
<gene>
    <name evidence="12" type="ORF">LIP_3065</name>
</gene>
<proteinExistence type="predicted"/>
<dbReference type="Gene3D" id="3.30.230.20">
    <property type="entry name" value="lpxc deacetylase, domain 1"/>
    <property type="match status" value="1"/>
</dbReference>
<dbReference type="GO" id="GO:0009245">
    <property type="term" value="P:lipid A biosynthetic process"/>
    <property type="evidence" value="ECO:0007669"/>
    <property type="project" value="UniProtKB-KW"/>
</dbReference>
<keyword evidence="8" id="KW-0378">Hydrolase</keyword>
<evidence type="ECO:0000256" key="3">
    <source>
        <dbReference type="ARBA" id="ARBA00005002"/>
    </source>
</evidence>
<dbReference type="KEGG" id="lpil:LIP_3065"/>
<evidence type="ECO:0000256" key="8">
    <source>
        <dbReference type="ARBA" id="ARBA00022801"/>
    </source>
</evidence>
<keyword evidence="5" id="KW-0444">Lipid biosynthesis</keyword>
<dbReference type="Proteomes" id="UP000065807">
    <property type="component" value="Chromosome"/>
</dbReference>
<dbReference type="RefSeq" id="WP_158509699.1">
    <property type="nucleotide sequence ID" value="NZ_AP014924.1"/>
</dbReference>
<evidence type="ECO:0000313" key="12">
    <source>
        <dbReference type="EMBL" id="BAS28894.1"/>
    </source>
</evidence>
<sequence>MRQVTIARPVEFEGKGIHSGQWSRVRLEPARSGGGIRFVRADLPGRPVIPTEPGRVVGTRRSTTLGIGEARVQTVEHLLASLAGMGVWHADVLVWGEELPAGDGSLTTFTQMLEEAGRQEIEPDGRAVPVRSVPVPVLVEEGEATLVALPPVHGDEGLTLRYVFLSQHRGLASQQFRFAVQPGAEDAATFAREVAPARTVAFLSEVEALRREGLAMGEPGMAVLVGEEKVLTALRFPNEVARHKLADLLGDLAVLGPLAGTVIGVASGHALNQRLTQALSSVFQGGEAE</sequence>
<protein>
    <recommendedName>
        <fullName evidence="4">UDP-3-O-acyl-N-acetylglucosamine deacetylase</fullName>
        <ecNumber evidence="4">3.5.1.108</ecNumber>
    </recommendedName>
</protein>
<accession>A0A0K2SPY0</accession>
<comment type="catalytic activity">
    <reaction evidence="11">
        <text>a UDP-3-O-[(3R)-3-hydroxyacyl]-N-acetyl-alpha-D-glucosamine + H2O = a UDP-3-O-[(3R)-3-hydroxyacyl]-alpha-D-glucosamine + acetate</text>
        <dbReference type="Rhea" id="RHEA:67816"/>
        <dbReference type="ChEBI" id="CHEBI:15377"/>
        <dbReference type="ChEBI" id="CHEBI:30089"/>
        <dbReference type="ChEBI" id="CHEBI:137740"/>
        <dbReference type="ChEBI" id="CHEBI:173225"/>
        <dbReference type="EC" id="3.5.1.108"/>
    </reaction>
</comment>
<dbReference type="InterPro" id="IPR004463">
    <property type="entry name" value="UDP-acyl_GlcNac_deAcase"/>
</dbReference>
<comment type="function">
    <text evidence="2">Catalyzes the hydrolysis of UDP-3-O-myristoyl-N-acetylglucosamine to form UDP-3-O-myristoylglucosamine and acetate, the committed step in lipid A biosynthesis.</text>
</comment>